<dbReference type="FunFam" id="3.40.50.970:FF:000022">
    <property type="entry name" value="2-oxoglutarate ferredoxin oxidoreductase alpha subunit"/>
    <property type="match status" value="1"/>
</dbReference>
<dbReference type="NCBIfam" id="NF006412">
    <property type="entry name" value="PRK08659.1"/>
    <property type="match status" value="1"/>
</dbReference>
<evidence type="ECO:0000259" key="2">
    <source>
        <dbReference type="Pfam" id="PF01855"/>
    </source>
</evidence>
<dbReference type="InterPro" id="IPR009014">
    <property type="entry name" value="Transketo_C/PFOR_II"/>
</dbReference>
<dbReference type="OrthoDB" id="9794954at2"/>
<dbReference type="PANTHER" id="PTHR43088:SF1">
    <property type="entry name" value="SUBUNIT OF PYRUVATE:FLAVODOXIN OXIDOREDUCTASE"/>
    <property type="match status" value="1"/>
</dbReference>
<reference evidence="4 5" key="1">
    <citation type="submission" date="2016-09" db="EMBL/GenBank/DDBJ databases">
        <title>Complete genome of Desulfosporosinus sp. OL.</title>
        <authorList>
            <person name="Mardanov A."/>
            <person name="Beletsky A."/>
            <person name="Panova A."/>
            <person name="Karnachuk O."/>
            <person name="Ravin N."/>
        </authorList>
    </citation>
    <scope>NUCLEOTIDE SEQUENCE [LARGE SCALE GENOMIC DNA]</scope>
    <source>
        <strain evidence="4 5">OL</strain>
    </source>
</reference>
<sequence length="371" mass="40760">MSKARLMQGNEAVAEGALAAGVLFYAGYPITPSTEIAEMMAEKLPSLGGTFIQMEDEIGSMAAVIGASLTGLKALTATSGPGFSLKQENLGYAVATEVPCVVVNVQRGGPSTGLPTGPAQSDVMQARWGTHGDHPIIALTPSSVQECYELTVIAFNFAEEFRIPVILLMDEVVGHLREKVVLPEKLTIVNRKRPTVLPGEYKPYENDESMIPAMANFGEGYRYHVTGLSHNEKGLPTGKPEVVEKFMKRLTQKLDPYLDRIQLIEEIQLDDAELVVVAYGCSARSALEAVYLARSEGLKVGLLRLITIWPFPQAQLERFTNRKLLVVEMNCGQLVGEVERIFGYKSVKRLNRIDGELLTPKEVLDRIREVI</sequence>
<dbReference type="Gene3D" id="3.40.50.970">
    <property type="match status" value="1"/>
</dbReference>
<dbReference type="Pfam" id="PF17147">
    <property type="entry name" value="PFOR_II"/>
    <property type="match status" value="1"/>
</dbReference>
<protein>
    <submittedName>
        <fullName evidence="4">2-oxoglutarate oxidoreductase, alpha subunit</fullName>
    </submittedName>
</protein>
<keyword evidence="5" id="KW-1185">Reference proteome</keyword>
<dbReference type="InterPro" id="IPR052368">
    <property type="entry name" value="2-oxoacid_oxidoreductase"/>
</dbReference>
<feature type="domain" description="Pyruvate:ferredoxin oxidoreductase core" evidence="3">
    <location>
        <begin position="272"/>
        <end position="363"/>
    </location>
</feature>
<dbReference type="PANTHER" id="PTHR43088">
    <property type="entry name" value="SUBUNIT OF PYRUVATE:FLAVODOXIN OXIDOREDUCTASE-RELATED"/>
    <property type="match status" value="1"/>
</dbReference>
<evidence type="ECO:0000313" key="5">
    <source>
        <dbReference type="Proteomes" id="UP000186102"/>
    </source>
</evidence>
<dbReference type="STRING" id="1888891.DSOL_3664"/>
<dbReference type="Proteomes" id="UP000186102">
    <property type="component" value="Unassembled WGS sequence"/>
</dbReference>
<dbReference type="Gene3D" id="3.40.50.920">
    <property type="match status" value="1"/>
</dbReference>
<dbReference type="GO" id="GO:0016491">
    <property type="term" value="F:oxidoreductase activity"/>
    <property type="evidence" value="ECO:0007669"/>
    <property type="project" value="UniProtKB-KW"/>
</dbReference>
<gene>
    <name evidence="4" type="ORF">DSOL_3664</name>
</gene>
<organism evidence="4 5">
    <name type="scientific">Desulfosporosinus metallidurans</name>
    <dbReference type="NCBI Taxonomy" id="1888891"/>
    <lineage>
        <taxon>Bacteria</taxon>
        <taxon>Bacillati</taxon>
        <taxon>Bacillota</taxon>
        <taxon>Clostridia</taxon>
        <taxon>Eubacteriales</taxon>
        <taxon>Desulfitobacteriaceae</taxon>
        <taxon>Desulfosporosinus</taxon>
    </lineage>
</organism>
<keyword evidence="1" id="KW-0560">Oxidoreductase</keyword>
<dbReference type="InterPro" id="IPR002880">
    <property type="entry name" value="Pyrv_Fd/Flavodoxin_OxRdtase_N"/>
</dbReference>
<evidence type="ECO:0000313" key="4">
    <source>
        <dbReference type="EMBL" id="OLN29161.1"/>
    </source>
</evidence>
<evidence type="ECO:0000259" key="3">
    <source>
        <dbReference type="Pfam" id="PF17147"/>
    </source>
</evidence>
<accession>A0A1Q8QP91</accession>
<dbReference type="SUPFAM" id="SSF52518">
    <property type="entry name" value="Thiamin diphosphate-binding fold (THDP-binding)"/>
    <property type="match status" value="1"/>
</dbReference>
<dbReference type="Pfam" id="PF01855">
    <property type="entry name" value="POR_N"/>
    <property type="match status" value="1"/>
</dbReference>
<name>A0A1Q8QP91_9FIRM</name>
<evidence type="ECO:0000256" key="1">
    <source>
        <dbReference type="ARBA" id="ARBA00023002"/>
    </source>
</evidence>
<dbReference type="CDD" id="cd07034">
    <property type="entry name" value="TPP_PYR_PFOR_IOR-alpha_like"/>
    <property type="match status" value="1"/>
</dbReference>
<dbReference type="RefSeq" id="WP_075366121.1">
    <property type="nucleotide sequence ID" value="NZ_MLBF01000035.1"/>
</dbReference>
<dbReference type="InterPro" id="IPR029061">
    <property type="entry name" value="THDP-binding"/>
</dbReference>
<feature type="domain" description="Pyruvate flavodoxin/ferredoxin oxidoreductase pyrimidine binding" evidence="2">
    <location>
        <begin position="15"/>
        <end position="246"/>
    </location>
</feature>
<comment type="caution">
    <text evidence="4">The sequence shown here is derived from an EMBL/GenBank/DDBJ whole genome shotgun (WGS) entry which is preliminary data.</text>
</comment>
<dbReference type="InterPro" id="IPR033412">
    <property type="entry name" value="PFOR_II"/>
</dbReference>
<dbReference type="SUPFAM" id="SSF52922">
    <property type="entry name" value="TK C-terminal domain-like"/>
    <property type="match status" value="1"/>
</dbReference>
<dbReference type="EMBL" id="MLBF01000035">
    <property type="protein sequence ID" value="OLN29161.1"/>
    <property type="molecule type" value="Genomic_DNA"/>
</dbReference>
<dbReference type="AlphaFoldDB" id="A0A1Q8QP91"/>
<proteinExistence type="predicted"/>